<accession>A0A241VFT5</accession>
<proteinExistence type="predicted"/>
<name>A0A241VFT5_9GAMM</name>
<reference evidence="1 2" key="1">
    <citation type="submission" date="2020-04" db="EMBL/GenBank/DDBJ databases">
        <title>Acinetobacter Taxon 24.</title>
        <authorList>
            <person name="Nemec A."/>
            <person name="Radolfova-Krizova L."/>
            <person name="Higgins P.G."/>
            <person name="Spanelova P."/>
        </authorList>
    </citation>
    <scope>NUCLEOTIDE SEQUENCE [LARGE SCALE GENOMIC DNA]</scope>
    <source>
        <strain evidence="1 2">ANC 5380</strain>
    </source>
</reference>
<protein>
    <submittedName>
        <fullName evidence="1">Uncharacterized protein</fullName>
    </submittedName>
</protein>
<comment type="caution">
    <text evidence="1">The sequence shown here is derived from an EMBL/GenBank/DDBJ whole genome shotgun (WGS) entry which is preliminary data.</text>
</comment>
<sequence length="59" mass="6896">MTDRVQAKKDFQFCCDELAIYQSLSCSGLTLKELYTIDCIMIRLKERIANLRTVLHAWV</sequence>
<evidence type="ECO:0000313" key="1">
    <source>
        <dbReference type="EMBL" id="NNH79341.1"/>
    </source>
</evidence>
<evidence type="ECO:0000313" key="2">
    <source>
        <dbReference type="Proteomes" id="UP000569202"/>
    </source>
</evidence>
<dbReference type="AlphaFoldDB" id="A0A241VFT5"/>
<accession>A0A7Y2WCE9</accession>
<organism evidence="1 2">
    <name type="scientific">Acinetobacter terrae</name>
    <dbReference type="NCBI Taxonomy" id="2731247"/>
    <lineage>
        <taxon>Bacteria</taxon>
        <taxon>Pseudomonadati</taxon>
        <taxon>Pseudomonadota</taxon>
        <taxon>Gammaproteobacteria</taxon>
        <taxon>Moraxellales</taxon>
        <taxon>Moraxellaceae</taxon>
        <taxon>Acinetobacter</taxon>
        <taxon>Acinetobacter Taxon 24</taxon>
    </lineage>
</organism>
<dbReference type="RefSeq" id="WP_067723721.1">
    <property type="nucleotide sequence ID" value="NZ_JABERL010000077.1"/>
</dbReference>
<gene>
    <name evidence="1" type="ORF">HLH17_17190</name>
</gene>
<dbReference type="Proteomes" id="UP000569202">
    <property type="component" value="Unassembled WGS sequence"/>
</dbReference>
<dbReference type="EMBL" id="JABERL010000077">
    <property type="protein sequence ID" value="NNH79341.1"/>
    <property type="molecule type" value="Genomic_DNA"/>
</dbReference>